<gene>
    <name evidence="1" type="ORF">BpHYR1_034853</name>
</gene>
<dbReference type="AlphaFoldDB" id="A0A3M7P876"/>
<protein>
    <submittedName>
        <fullName evidence="1">Uncharacterized protein</fullName>
    </submittedName>
</protein>
<sequence length="107" mass="12708">MQNNWCSRFCRHRFNLDELLDLFNKLTELSMAKDIESNDKNINEAGVHSKKKFFGNRIYWRGSEIYKGFNKKYCQDFLDNILHGKMTSFNINPSKCVENTSRISFII</sequence>
<evidence type="ECO:0000313" key="1">
    <source>
        <dbReference type="EMBL" id="RMZ94904.1"/>
    </source>
</evidence>
<evidence type="ECO:0000313" key="2">
    <source>
        <dbReference type="Proteomes" id="UP000276133"/>
    </source>
</evidence>
<proteinExistence type="predicted"/>
<comment type="caution">
    <text evidence="1">The sequence shown here is derived from an EMBL/GenBank/DDBJ whole genome shotgun (WGS) entry which is preliminary data.</text>
</comment>
<dbReference type="EMBL" id="REGN01012736">
    <property type="protein sequence ID" value="RMZ94904.1"/>
    <property type="molecule type" value="Genomic_DNA"/>
</dbReference>
<organism evidence="1 2">
    <name type="scientific">Brachionus plicatilis</name>
    <name type="common">Marine rotifer</name>
    <name type="synonym">Brachionus muelleri</name>
    <dbReference type="NCBI Taxonomy" id="10195"/>
    <lineage>
        <taxon>Eukaryota</taxon>
        <taxon>Metazoa</taxon>
        <taxon>Spiralia</taxon>
        <taxon>Gnathifera</taxon>
        <taxon>Rotifera</taxon>
        <taxon>Eurotatoria</taxon>
        <taxon>Monogononta</taxon>
        <taxon>Pseudotrocha</taxon>
        <taxon>Ploima</taxon>
        <taxon>Brachionidae</taxon>
        <taxon>Brachionus</taxon>
    </lineage>
</organism>
<accession>A0A3M7P876</accession>
<keyword evidence="2" id="KW-1185">Reference proteome</keyword>
<name>A0A3M7P876_BRAPC</name>
<dbReference type="Proteomes" id="UP000276133">
    <property type="component" value="Unassembled WGS sequence"/>
</dbReference>
<reference evidence="1 2" key="1">
    <citation type="journal article" date="2018" name="Sci. Rep.">
        <title>Genomic signatures of local adaptation to the degree of environmental predictability in rotifers.</title>
        <authorList>
            <person name="Franch-Gras L."/>
            <person name="Hahn C."/>
            <person name="Garcia-Roger E.M."/>
            <person name="Carmona M.J."/>
            <person name="Serra M."/>
            <person name="Gomez A."/>
        </authorList>
    </citation>
    <scope>NUCLEOTIDE SEQUENCE [LARGE SCALE GENOMIC DNA]</scope>
    <source>
        <strain evidence="1">HYR1</strain>
    </source>
</reference>